<keyword evidence="4" id="KW-1185">Reference proteome</keyword>
<name>A0A4Y2RTM8_ARAVE</name>
<dbReference type="EMBL" id="BGPR01018247">
    <property type="protein sequence ID" value="GBN78625.1"/>
    <property type="molecule type" value="Genomic_DNA"/>
</dbReference>
<protein>
    <submittedName>
        <fullName evidence="3">Uncharacterized protein</fullName>
    </submittedName>
</protein>
<sequence>MTNYVSISKYCSIKRHKRDLNSSQAEAIQERVFCREATQPARGHQRKSKSCQKGKNRGPAAGSFTTRLFGVSNSQGTFTERSTLTHRTSKGDYQPNRQDKLIIFQYQKSFYTTTNFKHQ</sequence>
<dbReference type="Proteomes" id="UP000499080">
    <property type="component" value="Unassembled WGS sequence"/>
</dbReference>
<feature type="region of interest" description="Disordered" evidence="1">
    <location>
        <begin position="37"/>
        <end position="66"/>
    </location>
</feature>
<dbReference type="EMBL" id="BGPR01018248">
    <property type="protein sequence ID" value="GBN78629.1"/>
    <property type="molecule type" value="Genomic_DNA"/>
</dbReference>
<evidence type="ECO:0000313" key="2">
    <source>
        <dbReference type="EMBL" id="GBN78625.1"/>
    </source>
</evidence>
<evidence type="ECO:0000313" key="4">
    <source>
        <dbReference type="Proteomes" id="UP000499080"/>
    </source>
</evidence>
<gene>
    <name evidence="2" type="ORF">AVEN_54214_1</name>
    <name evidence="3" type="ORF">AVEN_88416_1</name>
</gene>
<feature type="compositionally biased region" description="Basic residues" evidence="1">
    <location>
        <begin position="43"/>
        <end position="56"/>
    </location>
</feature>
<dbReference type="AlphaFoldDB" id="A0A4Y2RTM8"/>
<comment type="caution">
    <text evidence="3">The sequence shown here is derived from an EMBL/GenBank/DDBJ whole genome shotgun (WGS) entry which is preliminary data.</text>
</comment>
<organism evidence="3 4">
    <name type="scientific">Araneus ventricosus</name>
    <name type="common">Orbweaver spider</name>
    <name type="synonym">Epeira ventricosa</name>
    <dbReference type="NCBI Taxonomy" id="182803"/>
    <lineage>
        <taxon>Eukaryota</taxon>
        <taxon>Metazoa</taxon>
        <taxon>Ecdysozoa</taxon>
        <taxon>Arthropoda</taxon>
        <taxon>Chelicerata</taxon>
        <taxon>Arachnida</taxon>
        <taxon>Araneae</taxon>
        <taxon>Araneomorphae</taxon>
        <taxon>Entelegynae</taxon>
        <taxon>Araneoidea</taxon>
        <taxon>Araneidae</taxon>
        <taxon>Araneus</taxon>
    </lineage>
</organism>
<evidence type="ECO:0000256" key="1">
    <source>
        <dbReference type="SAM" id="MobiDB-lite"/>
    </source>
</evidence>
<reference evidence="3 4" key="1">
    <citation type="journal article" date="2019" name="Sci. Rep.">
        <title>Orb-weaving spider Araneus ventricosus genome elucidates the spidroin gene catalogue.</title>
        <authorList>
            <person name="Kono N."/>
            <person name="Nakamura H."/>
            <person name="Ohtoshi R."/>
            <person name="Moran D.A.P."/>
            <person name="Shinohara A."/>
            <person name="Yoshida Y."/>
            <person name="Fujiwara M."/>
            <person name="Mori M."/>
            <person name="Tomita M."/>
            <person name="Arakawa K."/>
        </authorList>
    </citation>
    <scope>NUCLEOTIDE SEQUENCE [LARGE SCALE GENOMIC DNA]</scope>
</reference>
<evidence type="ECO:0000313" key="3">
    <source>
        <dbReference type="EMBL" id="GBN78629.1"/>
    </source>
</evidence>
<proteinExistence type="predicted"/>
<accession>A0A4Y2RTM8</accession>